<dbReference type="PROSITE" id="PS50994">
    <property type="entry name" value="INTEGRASE"/>
    <property type="match status" value="1"/>
</dbReference>
<dbReference type="SUPFAM" id="SSF53098">
    <property type="entry name" value="Ribonuclease H-like"/>
    <property type="match status" value="1"/>
</dbReference>
<dbReference type="InterPro" id="IPR001584">
    <property type="entry name" value="Integrase_cat-core"/>
</dbReference>
<name>A0A510UV79_9CELL</name>
<protein>
    <recommendedName>
        <fullName evidence="1">Integrase catalytic domain-containing protein</fullName>
    </recommendedName>
</protein>
<organism evidence="2 3">
    <name type="scientific">Cellulomonas persica</name>
    <dbReference type="NCBI Taxonomy" id="76861"/>
    <lineage>
        <taxon>Bacteria</taxon>
        <taxon>Bacillati</taxon>
        <taxon>Actinomycetota</taxon>
        <taxon>Actinomycetes</taxon>
        <taxon>Micrococcales</taxon>
        <taxon>Cellulomonadaceae</taxon>
        <taxon>Cellulomonas</taxon>
    </lineage>
</organism>
<evidence type="ECO:0000313" key="2">
    <source>
        <dbReference type="EMBL" id="GEK17371.1"/>
    </source>
</evidence>
<dbReference type="GO" id="GO:0003676">
    <property type="term" value="F:nucleic acid binding"/>
    <property type="evidence" value="ECO:0007669"/>
    <property type="project" value="InterPro"/>
</dbReference>
<dbReference type="Pfam" id="PF13333">
    <property type="entry name" value="rve_2"/>
    <property type="match status" value="1"/>
</dbReference>
<reference evidence="2 3" key="1">
    <citation type="submission" date="2019-07" db="EMBL/GenBank/DDBJ databases">
        <title>Whole genome shotgun sequence of Cellulomonas persica NBRC 101101.</title>
        <authorList>
            <person name="Hosoyama A."/>
            <person name="Uohara A."/>
            <person name="Ohji S."/>
            <person name="Ichikawa N."/>
        </authorList>
    </citation>
    <scope>NUCLEOTIDE SEQUENCE [LARGE SCALE GENOMIC DNA]</scope>
    <source>
        <strain evidence="2 3">NBRC 101101</strain>
    </source>
</reference>
<dbReference type="AlphaFoldDB" id="A0A510UV79"/>
<proteinExistence type="predicted"/>
<comment type="caution">
    <text evidence="2">The sequence shown here is derived from an EMBL/GenBank/DDBJ whole genome shotgun (WGS) entry which is preliminary data.</text>
</comment>
<sequence length="163" mass="18417">MWCTDITEHPTNTGKVYCAAVLDVFTRKVVGWSIADHMRSELVVDALQMAIWTRQPAPGVIVHADRGAQYTSWIFGHRLRSAGLLGSMGRVASSVDNTMMESFWSTMQRELLDRRTWASREELAAGIFEWIEGFYNPHRRHSGLGYRSPNDFEDLHTTATAAA</sequence>
<dbReference type="Proteomes" id="UP000321386">
    <property type="component" value="Unassembled WGS sequence"/>
</dbReference>
<keyword evidence="3" id="KW-1185">Reference proteome</keyword>
<accession>A0A510UV79</accession>
<evidence type="ECO:0000313" key="3">
    <source>
        <dbReference type="Proteomes" id="UP000321386"/>
    </source>
</evidence>
<dbReference type="InterPro" id="IPR050900">
    <property type="entry name" value="Transposase_IS3/IS150/IS904"/>
</dbReference>
<dbReference type="InterPro" id="IPR036397">
    <property type="entry name" value="RNaseH_sf"/>
</dbReference>
<evidence type="ECO:0000259" key="1">
    <source>
        <dbReference type="PROSITE" id="PS50994"/>
    </source>
</evidence>
<dbReference type="InterPro" id="IPR012337">
    <property type="entry name" value="RNaseH-like_sf"/>
</dbReference>
<dbReference type="PANTHER" id="PTHR46889">
    <property type="entry name" value="TRANSPOSASE INSF FOR INSERTION SEQUENCE IS3B-RELATED"/>
    <property type="match status" value="1"/>
</dbReference>
<dbReference type="EMBL" id="BJUA01000004">
    <property type="protein sequence ID" value="GEK17371.1"/>
    <property type="molecule type" value="Genomic_DNA"/>
</dbReference>
<dbReference type="PANTHER" id="PTHR46889:SF4">
    <property type="entry name" value="TRANSPOSASE INSO FOR INSERTION SEQUENCE ELEMENT IS911B-RELATED"/>
    <property type="match status" value="1"/>
</dbReference>
<dbReference type="GO" id="GO:0015074">
    <property type="term" value="P:DNA integration"/>
    <property type="evidence" value="ECO:0007669"/>
    <property type="project" value="InterPro"/>
</dbReference>
<dbReference type="InterPro" id="IPR048020">
    <property type="entry name" value="Transpos_IS3"/>
</dbReference>
<dbReference type="Gene3D" id="3.30.420.10">
    <property type="entry name" value="Ribonuclease H-like superfamily/Ribonuclease H"/>
    <property type="match status" value="1"/>
</dbReference>
<gene>
    <name evidence="2" type="ORF">CPE01_11040</name>
</gene>
<dbReference type="NCBIfam" id="NF033516">
    <property type="entry name" value="transpos_IS3"/>
    <property type="match status" value="1"/>
</dbReference>
<dbReference type="Pfam" id="PF00665">
    <property type="entry name" value="rve"/>
    <property type="match status" value="1"/>
</dbReference>
<feature type="domain" description="Integrase catalytic" evidence="1">
    <location>
        <begin position="1"/>
        <end position="157"/>
    </location>
</feature>